<evidence type="ECO:0000256" key="1">
    <source>
        <dbReference type="SAM" id="MobiDB-lite"/>
    </source>
</evidence>
<dbReference type="Proteomes" id="UP000293300">
    <property type="component" value="Unassembled WGS sequence"/>
</dbReference>
<feature type="region of interest" description="Disordered" evidence="1">
    <location>
        <begin position="157"/>
        <end position="181"/>
    </location>
</feature>
<dbReference type="AlphaFoldDB" id="A0A4Q9Z466"/>
<gene>
    <name evidence="2" type="ORF">EZL74_00645</name>
</gene>
<dbReference type="EMBL" id="SJPE01000001">
    <property type="protein sequence ID" value="TBX71042.1"/>
    <property type="molecule type" value="Genomic_DNA"/>
</dbReference>
<feature type="compositionally biased region" description="Low complexity" evidence="1">
    <location>
        <begin position="117"/>
        <end position="128"/>
    </location>
</feature>
<keyword evidence="3" id="KW-1185">Reference proteome</keyword>
<sequence length="306" mass="34684">MKKRLEAELISIAHRILKLKNKSEVDQLYKETQKLYETLTVLKFYQDNFESVNADVAEAVLEEKLTHHLEETVVEPVSEILSAEPEKETEATVEVEITTASESAVEEIIPEEEEAPAPEVVSETTPEQETAEETQPETTEQKAPALAFQPIFELEEETHEEPAPEAEEETVPAETASEVTPDTPKVKVENFLSDEFKDPIFVKPNDVSLFATSATEAISEPKSPVIHESNTKSIAIGLNDRIGFVKHLFDESNEDFNRVLSQLNTFDSFEEAKNFIDDMVKPDYNNWQGNEDYAERFMELIANKFQ</sequence>
<feature type="region of interest" description="Disordered" evidence="1">
    <location>
        <begin position="109"/>
        <end position="143"/>
    </location>
</feature>
<reference evidence="2 3" key="1">
    <citation type="submission" date="2019-02" db="EMBL/GenBank/DDBJ databases">
        <title>Flavobacterium sp. RD-2-33 isolated from forest soil.</title>
        <authorList>
            <person name="Chaudhary D.K."/>
        </authorList>
    </citation>
    <scope>NUCLEOTIDE SEQUENCE [LARGE SCALE GENOMIC DNA]</scope>
    <source>
        <strain evidence="2 3">RD-2-33</strain>
    </source>
</reference>
<dbReference type="OrthoDB" id="1100725at2"/>
<comment type="caution">
    <text evidence="2">The sequence shown here is derived from an EMBL/GenBank/DDBJ whole genome shotgun (WGS) entry which is preliminary data.</text>
</comment>
<protein>
    <submittedName>
        <fullName evidence="2">Uncharacterized protein</fullName>
    </submittedName>
</protein>
<proteinExistence type="predicted"/>
<accession>A0A4Q9Z466</accession>
<name>A0A4Q9Z466_9FLAO</name>
<dbReference type="RefSeq" id="WP_131474654.1">
    <property type="nucleotide sequence ID" value="NZ_SJPE01000001.1"/>
</dbReference>
<evidence type="ECO:0000313" key="2">
    <source>
        <dbReference type="EMBL" id="TBX71042.1"/>
    </source>
</evidence>
<organism evidence="2 3">
    <name type="scientific">Flavobacterium silvisoli</name>
    <dbReference type="NCBI Taxonomy" id="2529433"/>
    <lineage>
        <taxon>Bacteria</taxon>
        <taxon>Pseudomonadati</taxon>
        <taxon>Bacteroidota</taxon>
        <taxon>Flavobacteriia</taxon>
        <taxon>Flavobacteriales</taxon>
        <taxon>Flavobacteriaceae</taxon>
        <taxon>Flavobacterium</taxon>
    </lineage>
</organism>
<feature type="compositionally biased region" description="Acidic residues" evidence="1">
    <location>
        <begin position="157"/>
        <end position="171"/>
    </location>
</feature>
<evidence type="ECO:0000313" key="3">
    <source>
        <dbReference type="Proteomes" id="UP000293300"/>
    </source>
</evidence>